<dbReference type="SMART" id="SM00382">
    <property type="entry name" value="AAA"/>
    <property type="match status" value="1"/>
</dbReference>
<protein>
    <submittedName>
        <fullName evidence="2">ATPase AAA</fullName>
    </submittedName>
</protein>
<dbReference type="KEGG" id="uam:UABAM_04637"/>
<gene>
    <name evidence="2" type="ORF">UABAM_04637</name>
</gene>
<evidence type="ECO:0000259" key="1">
    <source>
        <dbReference type="SMART" id="SM00382"/>
    </source>
</evidence>
<keyword evidence="3" id="KW-1185">Reference proteome</keyword>
<dbReference type="GO" id="GO:0016887">
    <property type="term" value="F:ATP hydrolysis activity"/>
    <property type="evidence" value="ECO:0007669"/>
    <property type="project" value="InterPro"/>
</dbReference>
<evidence type="ECO:0000313" key="2">
    <source>
        <dbReference type="EMBL" id="BBM86251.1"/>
    </source>
</evidence>
<proteinExistence type="predicted"/>
<dbReference type="Proteomes" id="UP000326354">
    <property type="component" value="Chromosome"/>
</dbReference>
<dbReference type="Pfam" id="PF07728">
    <property type="entry name" value="AAA_5"/>
    <property type="match status" value="1"/>
</dbReference>
<dbReference type="AlphaFoldDB" id="A0A5S9F5F9"/>
<dbReference type="RefSeq" id="WP_151970317.1">
    <property type="nucleotide sequence ID" value="NZ_AP019860.1"/>
</dbReference>
<evidence type="ECO:0000313" key="3">
    <source>
        <dbReference type="Proteomes" id="UP000326354"/>
    </source>
</evidence>
<dbReference type="InterPro" id="IPR027417">
    <property type="entry name" value="P-loop_NTPase"/>
</dbReference>
<name>A0A5S9F5F9_UABAM</name>
<sequence>MTSLIEFPYRDKLGNAQKPVQLTHVEVREDPQGYVPDDGLFNAAEAAMFLNQPLLLTGEAGTGKTQFAYYLAWQLGWQNPLKFETKSTSSANDIFYTYDTLGRFHEAQIHGEKTKAANYVNYHALGLAILHAMKPQDVPNAFVPDDFSHPGQQRSIVLIDEIDKAPRDFPNDILNEIEHMYFRIPFLAQGKLQASKEMKPIIIFTSNNEKPLPDPFLRRCVYYDVPFPSREKLQEIVQKRIPEFSERETSVAQAIDFFSRLRESGLNKKPATAELLGWLTMLRGYKLHEEKDLKQCVDKMAKTLNVLTKTQEDAVLALEVLQRWSRS</sequence>
<accession>A0A5S9F5F9</accession>
<dbReference type="SUPFAM" id="SSF52540">
    <property type="entry name" value="P-loop containing nucleoside triphosphate hydrolases"/>
    <property type="match status" value="1"/>
</dbReference>
<organism evidence="2 3">
    <name type="scientific">Uabimicrobium amorphum</name>
    <dbReference type="NCBI Taxonomy" id="2596890"/>
    <lineage>
        <taxon>Bacteria</taxon>
        <taxon>Pseudomonadati</taxon>
        <taxon>Planctomycetota</taxon>
        <taxon>Candidatus Uabimicrobiia</taxon>
        <taxon>Candidatus Uabimicrobiales</taxon>
        <taxon>Candidatus Uabimicrobiaceae</taxon>
        <taxon>Candidatus Uabimicrobium</taxon>
    </lineage>
</organism>
<feature type="domain" description="AAA+ ATPase" evidence="1">
    <location>
        <begin position="50"/>
        <end position="231"/>
    </location>
</feature>
<dbReference type="GO" id="GO:0005524">
    <property type="term" value="F:ATP binding"/>
    <property type="evidence" value="ECO:0007669"/>
    <property type="project" value="InterPro"/>
</dbReference>
<reference evidence="2 3" key="1">
    <citation type="submission" date="2019-08" db="EMBL/GenBank/DDBJ databases">
        <title>Complete genome sequence of Candidatus Uab amorphum.</title>
        <authorList>
            <person name="Shiratori T."/>
            <person name="Suzuki S."/>
            <person name="Kakizawa Y."/>
            <person name="Ishida K."/>
        </authorList>
    </citation>
    <scope>NUCLEOTIDE SEQUENCE [LARGE SCALE GENOMIC DNA]</scope>
    <source>
        <strain evidence="2 3">SRT547</strain>
    </source>
</reference>
<dbReference type="OrthoDB" id="9783370at2"/>
<dbReference type="InterPro" id="IPR003593">
    <property type="entry name" value="AAA+_ATPase"/>
</dbReference>
<dbReference type="EMBL" id="AP019860">
    <property type="protein sequence ID" value="BBM86251.1"/>
    <property type="molecule type" value="Genomic_DNA"/>
</dbReference>
<dbReference type="Gene3D" id="3.40.50.300">
    <property type="entry name" value="P-loop containing nucleotide triphosphate hydrolases"/>
    <property type="match status" value="1"/>
</dbReference>
<dbReference type="InterPro" id="IPR011704">
    <property type="entry name" value="ATPase_dyneun-rel_AAA"/>
</dbReference>